<evidence type="ECO:0000313" key="3">
    <source>
        <dbReference type="Proteomes" id="UP000479000"/>
    </source>
</evidence>
<accession>A0A6H5GJW9</accession>
<dbReference type="EMBL" id="CADCXU010014442">
    <property type="protein sequence ID" value="CAB0004096.1"/>
    <property type="molecule type" value="Genomic_DNA"/>
</dbReference>
<dbReference type="Proteomes" id="UP000479000">
    <property type="component" value="Unassembled WGS sequence"/>
</dbReference>
<protein>
    <submittedName>
        <fullName evidence="2">Uncharacterized protein</fullName>
    </submittedName>
</protein>
<organism evidence="2 3">
    <name type="scientific">Nesidiocoris tenuis</name>
    <dbReference type="NCBI Taxonomy" id="355587"/>
    <lineage>
        <taxon>Eukaryota</taxon>
        <taxon>Metazoa</taxon>
        <taxon>Ecdysozoa</taxon>
        <taxon>Arthropoda</taxon>
        <taxon>Hexapoda</taxon>
        <taxon>Insecta</taxon>
        <taxon>Pterygota</taxon>
        <taxon>Neoptera</taxon>
        <taxon>Paraneoptera</taxon>
        <taxon>Hemiptera</taxon>
        <taxon>Heteroptera</taxon>
        <taxon>Panheteroptera</taxon>
        <taxon>Cimicomorpha</taxon>
        <taxon>Miridae</taxon>
        <taxon>Dicyphina</taxon>
        <taxon>Nesidiocoris</taxon>
    </lineage>
</organism>
<reference evidence="2 3" key="1">
    <citation type="submission" date="2020-02" db="EMBL/GenBank/DDBJ databases">
        <authorList>
            <person name="Ferguson B K."/>
        </authorList>
    </citation>
    <scope>NUCLEOTIDE SEQUENCE [LARGE SCALE GENOMIC DNA]</scope>
</reference>
<evidence type="ECO:0000256" key="1">
    <source>
        <dbReference type="SAM" id="MobiDB-lite"/>
    </source>
</evidence>
<sequence>MTKLIATEITSTASKLEVPKTEFRPGSPGHSVTIIRAIIGAVAAAIRPGKEGTFTIMAPARALQRATRHLPLEREGRKAVNWKRWPLLPQIYHEPQRRLWGGRTSIPDVLQVPGSLACSVLTASAESPTYKAMKWHLQIVAQRLRKMSKGIVHPKVPTQFSGRTNCNTFKPVSHVRPFSSPSHRPAGQTDSL</sequence>
<gene>
    <name evidence="2" type="ORF">NTEN_LOCUS9573</name>
</gene>
<dbReference type="AlphaFoldDB" id="A0A6H5GJW9"/>
<feature type="region of interest" description="Disordered" evidence="1">
    <location>
        <begin position="172"/>
        <end position="192"/>
    </location>
</feature>
<proteinExistence type="predicted"/>
<evidence type="ECO:0000313" key="2">
    <source>
        <dbReference type="EMBL" id="CAB0004096.1"/>
    </source>
</evidence>
<keyword evidence="3" id="KW-1185">Reference proteome</keyword>
<name>A0A6H5GJW9_9HEMI</name>
<feature type="non-terminal residue" evidence="2">
    <location>
        <position position="192"/>
    </location>
</feature>